<gene>
    <name evidence="1" type="ORF">NO2_0944</name>
</gene>
<dbReference type="InterPro" id="IPR008964">
    <property type="entry name" value="Invasin/intimin_cell_adhesion"/>
</dbReference>
<dbReference type="Proteomes" id="UP000275925">
    <property type="component" value="Unassembled WGS sequence"/>
</dbReference>
<protein>
    <submittedName>
        <fullName evidence="1">Peptidase</fullName>
    </submittedName>
</protein>
<dbReference type="EMBL" id="BGZO01000026">
    <property type="protein sequence ID" value="GBR76388.1"/>
    <property type="molecule type" value="Genomic_DNA"/>
</dbReference>
<evidence type="ECO:0000313" key="1">
    <source>
        <dbReference type="EMBL" id="GBR76388.1"/>
    </source>
</evidence>
<accession>A0A388TGY6</accession>
<dbReference type="AlphaFoldDB" id="A0A388TGY6"/>
<reference evidence="1 2" key="1">
    <citation type="journal article" date="2019" name="ISME J.">
        <title>Genome analyses of uncultured TG2/ZB3 bacteria in 'Margulisbacteria' specifically attached to ectosymbiotic spirochetes of protists in the termite gut.</title>
        <authorList>
            <person name="Utami Y.D."/>
            <person name="Kuwahara H."/>
            <person name="Igai K."/>
            <person name="Murakami T."/>
            <person name="Sugaya K."/>
            <person name="Morikawa T."/>
            <person name="Nagura Y."/>
            <person name="Yuki M."/>
            <person name="Deevong P."/>
            <person name="Inoue T."/>
            <person name="Kihara K."/>
            <person name="Lo N."/>
            <person name="Yamada A."/>
            <person name="Ohkuma M."/>
            <person name="Hongoh Y."/>
        </authorList>
    </citation>
    <scope>NUCLEOTIDE SEQUENCE [LARGE SCALE GENOMIC DNA]</scope>
    <source>
        <strain evidence="1">NkOx7-02</strain>
    </source>
</reference>
<keyword evidence="2" id="KW-1185">Reference proteome</keyword>
<organism evidence="1 2">
    <name type="scientific">Candidatus Termititenax persephonae</name>
    <dbReference type="NCBI Taxonomy" id="2218525"/>
    <lineage>
        <taxon>Bacteria</taxon>
        <taxon>Bacillati</taxon>
        <taxon>Candidatus Margulisiibacteriota</taxon>
        <taxon>Candidatus Termititenacia</taxon>
        <taxon>Candidatus Termititenacales</taxon>
        <taxon>Candidatus Termititenacaceae</taxon>
        <taxon>Candidatus Termititenax</taxon>
    </lineage>
</organism>
<name>A0A388TGY6_9BACT</name>
<dbReference type="SUPFAM" id="SSF49373">
    <property type="entry name" value="Invasin/intimin cell-adhesion fragments"/>
    <property type="match status" value="1"/>
</dbReference>
<sequence length="526" mass="58480">MLLLPLWAGSPAVGQLLAGVTQVLLRGNALPILTGAWDERLERPASSYYRNITALADGARSRVWRAYANSRRQTLVYSAAQAVDLALLPLSAGQRKYFYDESSGRKYWQADRRAARAAFFADYAADRRLGVDDYLENILLPPAPYLADLFAVDLPDLPNPHAEKFVPPPLKVNPLPRPDPVPRELDSFQWKVKPEVLYGARRQIAPDVFIPETDFAIALKIISPQGEKITSAEALDGLIPLVAIVPLPASSPPRLVFKPPKVGLRTTRNLAFVEETLRQTAAGQPWVVDYVLPESVQSVEFAVLDGQGRPLYLRRESSPDPRAPLPFVWRSSGQGKDFYATLKGYDRQNTVTETVPRQLRLAGSADQDLSYQQVANEPFEDYYGLVELSAIWERQGLHKIYFWLYGTEDASGKPLAGSIYATFSSFDPLLSSVSAPSETPRGVRQKIKVRLLDPDGQPIAAARTEFFSSRNRQKTVDKFWPPTAYTDARGEAEVEFVSEIVGEAEISVVSNQVRVKASPALIKVRE</sequence>
<evidence type="ECO:0000313" key="2">
    <source>
        <dbReference type="Proteomes" id="UP000275925"/>
    </source>
</evidence>
<comment type="caution">
    <text evidence="1">The sequence shown here is derived from an EMBL/GenBank/DDBJ whole genome shotgun (WGS) entry which is preliminary data.</text>
</comment>
<proteinExistence type="predicted"/>